<dbReference type="EMBL" id="MU003809">
    <property type="protein sequence ID" value="KAF2719594.1"/>
    <property type="molecule type" value="Genomic_DNA"/>
</dbReference>
<name>A0A9P4UMH1_9PEZI</name>
<evidence type="ECO:0000256" key="2">
    <source>
        <dbReference type="SAM" id="MobiDB-lite"/>
    </source>
</evidence>
<sequence length="382" mass="41475">MVTLVIEIGFKWSTCAVLSAASQPPRIIDLTVSLPWLYIVLLAGKHAATPLATSCENETYELVILGSNVKVCLDSDRVITYAGISMNSTTSTRNPTTAAIFSPEMGLHSDLICLNESLDADTRDGSFSVSESEFTTSVGSQQPLTSIDYWLGTKYFDHLLAQCLASSEVDHNDQTSPQVSGPSLITSSVGETDHTQAKFNQLMRAYQYGDNLRVLHDKVPREQVNYSEKSSTDECESLMILIGWISRKGSGEERQTLEKSVQKFGGEAMLGHVSHLQNGERSPSSSSSSSSSSSATVQPALETLRIEVPQVKDLARYSSALSEYATKTGIELRYAYSESPVSPKFISCVSFSGLEFVGKSTSKKLAKHQANKAACQALKLVP</sequence>
<dbReference type="SMART" id="SM00358">
    <property type="entry name" value="DSRM"/>
    <property type="match status" value="1"/>
</dbReference>
<evidence type="ECO:0000313" key="5">
    <source>
        <dbReference type="Proteomes" id="UP000799441"/>
    </source>
</evidence>
<keyword evidence="5" id="KW-1185">Reference proteome</keyword>
<evidence type="ECO:0000256" key="1">
    <source>
        <dbReference type="PROSITE-ProRule" id="PRU00266"/>
    </source>
</evidence>
<dbReference type="InterPro" id="IPR014720">
    <property type="entry name" value="dsRBD_dom"/>
</dbReference>
<dbReference type="Pfam" id="PF00035">
    <property type="entry name" value="dsrm"/>
    <property type="match status" value="1"/>
</dbReference>
<gene>
    <name evidence="4" type="ORF">K431DRAFT_295895</name>
</gene>
<protein>
    <recommendedName>
        <fullName evidence="3">DRBM domain-containing protein</fullName>
    </recommendedName>
</protein>
<feature type="region of interest" description="Disordered" evidence="2">
    <location>
        <begin position="276"/>
        <end position="296"/>
    </location>
</feature>
<accession>A0A9P4UMH1</accession>
<evidence type="ECO:0000313" key="4">
    <source>
        <dbReference type="EMBL" id="KAF2719594.1"/>
    </source>
</evidence>
<organism evidence="4 5">
    <name type="scientific">Polychaeton citri CBS 116435</name>
    <dbReference type="NCBI Taxonomy" id="1314669"/>
    <lineage>
        <taxon>Eukaryota</taxon>
        <taxon>Fungi</taxon>
        <taxon>Dikarya</taxon>
        <taxon>Ascomycota</taxon>
        <taxon>Pezizomycotina</taxon>
        <taxon>Dothideomycetes</taxon>
        <taxon>Dothideomycetidae</taxon>
        <taxon>Capnodiales</taxon>
        <taxon>Capnodiaceae</taxon>
        <taxon>Polychaeton</taxon>
    </lineage>
</organism>
<feature type="compositionally biased region" description="Polar residues" evidence="2">
    <location>
        <begin position="174"/>
        <end position="190"/>
    </location>
</feature>
<comment type="caution">
    <text evidence="4">The sequence shown here is derived from an EMBL/GenBank/DDBJ whole genome shotgun (WGS) entry which is preliminary data.</text>
</comment>
<keyword evidence="1" id="KW-0694">RNA-binding</keyword>
<dbReference type="Proteomes" id="UP000799441">
    <property type="component" value="Unassembled WGS sequence"/>
</dbReference>
<dbReference type="SUPFAM" id="SSF54768">
    <property type="entry name" value="dsRNA-binding domain-like"/>
    <property type="match status" value="1"/>
</dbReference>
<proteinExistence type="predicted"/>
<dbReference type="AlphaFoldDB" id="A0A9P4UMH1"/>
<feature type="compositionally biased region" description="Low complexity" evidence="2">
    <location>
        <begin position="282"/>
        <end position="294"/>
    </location>
</feature>
<evidence type="ECO:0000259" key="3">
    <source>
        <dbReference type="PROSITE" id="PS50137"/>
    </source>
</evidence>
<reference evidence="4" key="1">
    <citation type="journal article" date="2020" name="Stud. Mycol.">
        <title>101 Dothideomycetes genomes: a test case for predicting lifestyles and emergence of pathogens.</title>
        <authorList>
            <person name="Haridas S."/>
            <person name="Albert R."/>
            <person name="Binder M."/>
            <person name="Bloem J."/>
            <person name="Labutti K."/>
            <person name="Salamov A."/>
            <person name="Andreopoulos B."/>
            <person name="Baker S."/>
            <person name="Barry K."/>
            <person name="Bills G."/>
            <person name="Bluhm B."/>
            <person name="Cannon C."/>
            <person name="Castanera R."/>
            <person name="Culley D."/>
            <person name="Daum C."/>
            <person name="Ezra D."/>
            <person name="Gonzalez J."/>
            <person name="Henrissat B."/>
            <person name="Kuo A."/>
            <person name="Liang C."/>
            <person name="Lipzen A."/>
            <person name="Lutzoni F."/>
            <person name="Magnuson J."/>
            <person name="Mondo S."/>
            <person name="Nolan M."/>
            <person name="Ohm R."/>
            <person name="Pangilinan J."/>
            <person name="Park H.-J."/>
            <person name="Ramirez L."/>
            <person name="Alfaro M."/>
            <person name="Sun H."/>
            <person name="Tritt A."/>
            <person name="Yoshinaga Y."/>
            <person name="Zwiers L.-H."/>
            <person name="Turgeon B."/>
            <person name="Goodwin S."/>
            <person name="Spatafora J."/>
            <person name="Crous P."/>
            <person name="Grigoriev I."/>
        </authorList>
    </citation>
    <scope>NUCLEOTIDE SEQUENCE</scope>
    <source>
        <strain evidence="4">CBS 116435</strain>
    </source>
</reference>
<dbReference type="CDD" id="cd00048">
    <property type="entry name" value="DSRM_SF"/>
    <property type="match status" value="1"/>
</dbReference>
<feature type="region of interest" description="Disordered" evidence="2">
    <location>
        <begin position="171"/>
        <end position="190"/>
    </location>
</feature>
<feature type="domain" description="DRBM" evidence="3">
    <location>
        <begin position="316"/>
        <end position="380"/>
    </location>
</feature>
<dbReference type="PROSITE" id="PS50137">
    <property type="entry name" value="DS_RBD"/>
    <property type="match status" value="1"/>
</dbReference>
<dbReference type="Gene3D" id="3.30.160.20">
    <property type="match status" value="1"/>
</dbReference>
<dbReference type="GO" id="GO:0003723">
    <property type="term" value="F:RNA binding"/>
    <property type="evidence" value="ECO:0007669"/>
    <property type="project" value="UniProtKB-UniRule"/>
</dbReference>